<name>A0ACC2TTU8_9FUNG</name>
<organism evidence="1 2">
    <name type="scientific">Entomophthora muscae</name>
    <dbReference type="NCBI Taxonomy" id="34485"/>
    <lineage>
        <taxon>Eukaryota</taxon>
        <taxon>Fungi</taxon>
        <taxon>Fungi incertae sedis</taxon>
        <taxon>Zoopagomycota</taxon>
        <taxon>Entomophthoromycotina</taxon>
        <taxon>Entomophthoromycetes</taxon>
        <taxon>Entomophthorales</taxon>
        <taxon>Entomophthoraceae</taxon>
        <taxon>Entomophthora</taxon>
    </lineage>
</organism>
<proteinExistence type="predicted"/>
<keyword evidence="2" id="KW-1185">Reference proteome</keyword>
<evidence type="ECO:0000313" key="1">
    <source>
        <dbReference type="EMBL" id="KAJ9077911.1"/>
    </source>
</evidence>
<accession>A0ACC2TTU8</accession>
<evidence type="ECO:0000313" key="2">
    <source>
        <dbReference type="Proteomes" id="UP001165960"/>
    </source>
</evidence>
<dbReference type="EMBL" id="QTSX02002172">
    <property type="protein sequence ID" value="KAJ9077911.1"/>
    <property type="molecule type" value="Genomic_DNA"/>
</dbReference>
<dbReference type="Proteomes" id="UP001165960">
    <property type="component" value="Unassembled WGS sequence"/>
</dbReference>
<reference evidence="1" key="1">
    <citation type="submission" date="2022-04" db="EMBL/GenBank/DDBJ databases">
        <title>Genome of the entomopathogenic fungus Entomophthora muscae.</title>
        <authorList>
            <person name="Elya C."/>
            <person name="Lovett B.R."/>
            <person name="Lee E."/>
            <person name="Macias A.M."/>
            <person name="Hajek A.E."/>
            <person name="De Bivort B.L."/>
            <person name="Kasson M.T."/>
            <person name="De Fine Licht H.H."/>
            <person name="Stajich J.E."/>
        </authorList>
    </citation>
    <scope>NUCLEOTIDE SEQUENCE</scope>
    <source>
        <strain evidence="1">Berkeley</strain>
    </source>
</reference>
<protein>
    <submittedName>
        <fullName evidence="1">Uncharacterized protein</fullName>
    </submittedName>
</protein>
<comment type="caution">
    <text evidence="1">The sequence shown here is derived from an EMBL/GenBank/DDBJ whole genome shotgun (WGS) entry which is preliminary data.</text>
</comment>
<sequence length="79" mass="9079">MQSLLGEFRVGLRRQQKGTIMAFAVIVPFALPRLLLSDSPTLRESEISLKKEGPRWPSVFLTSQKINNTKIYFKKNPEM</sequence>
<gene>
    <name evidence="1" type="ORF">DSO57_1012076</name>
</gene>